<dbReference type="AlphaFoldDB" id="A0A7S6RGU6"/>
<dbReference type="RefSeq" id="WP_200990134.1">
    <property type="nucleotide sequence ID" value="NZ_CP063311.1"/>
</dbReference>
<dbReference type="Pfam" id="PF11780">
    <property type="entry name" value="DUF3318"/>
    <property type="match status" value="1"/>
</dbReference>
<organism evidence="1 2">
    <name type="scientific">Anabaenopsis elenkinii CCIBt3563</name>
    <dbReference type="NCBI Taxonomy" id="2779889"/>
    <lineage>
        <taxon>Bacteria</taxon>
        <taxon>Bacillati</taxon>
        <taxon>Cyanobacteriota</taxon>
        <taxon>Cyanophyceae</taxon>
        <taxon>Nostocales</taxon>
        <taxon>Nodulariaceae</taxon>
        <taxon>Anabaenopsis</taxon>
    </lineage>
</organism>
<proteinExistence type="predicted"/>
<dbReference type="InterPro" id="IPR021751">
    <property type="entry name" value="DUF3318"/>
</dbReference>
<evidence type="ECO:0000313" key="2">
    <source>
        <dbReference type="Proteomes" id="UP000593846"/>
    </source>
</evidence>
<name>A0A7S6RGU6_9CYAN</name>
<gene>
    <name evidence="1" type="ORF">IM676_08605</name>
</gene>
<dbReference type="Proteomes" id="UP000593846">
    <property type="component" value="Chromosome"/>
</dbReference>
<keyword evidence="2" id="KW-1185">Reference proteome</keyword>
<dbReference type="EMBL" id="CP063311">
    <property type="protein sequence ID" value="QOV24637.1"/>
    <property type="molecule type" value="Genomic_DNA"/>
</dbReference>
<dbReference type="KEGG" id="aee:IM676_08605"/>
<reference evidence="2" key="1">
    <citation type="submission" date="2020-10" db="EMBL/GenBank/DDBJ databases">
        <title>Genome-based taxonomic classification of the species Anabaenopsis elenkinii.</title>
        <authorList>
            <person name="Delbaje E."/>
            <person name="Andreote A.P.D."/>
            <person name="Pellegrinetti T.A."/>
            <person name="Cruz R.B."/>
            <person name="Branco L.H.Z."/>
            <person name="Fiore M.F."/>
        </authorList>
    </citation>
    <scope>NUCLEOTIDE SEQUENCE [LARGE SCALE GENOMIC DNA]</scope>
    <source>
        <strain evidence="2">CCIBt3563</strain>
    </source>
</reference>
<protein>
    <submittedName>
        <fullName evidence="1">DUF3318 domain-containing protein</fullName>
    </submittedName>
</protein>
<accession>A0A7S6RGU6</accession>
<sequence>MESKAEIRRLLNVIPASSRMTVKIVSKPKQPKVIDATFPLPWKRERVISINFNFWSSLPEPQRDLLILQKVSWLTQVKWFQPQIYQGVAIAGLVAGVMESAQGDVLGVGVATGLSAMALLRIWRGNKSSELELNADLGAIAIAQRRGYSETEAAEHLLSAIEAIAGMQKNGSLDFNELIRCQNLRAIGNLSSV</sequence>
<evidence type="ECO:0000313" key="1">
    <source>
        <dbReference type="EMBL" id="QOV24637.1"/>
    </source>
</evidence>